<evidence type="ECO:0000256" key="9">
    <source>
        <dbReference type="ARBA" id="ARBA00022842"/>
    </source>
</evidence>
<feature type="domain" description="Isopropylmalate dehydrogenase-like" evidence="16">
    <location>
        <begin position="14"/>
        <end position="361"/>
    </location>
</feature>
<comment type="pathway">
    <text evidence="3 14 15">Amino-acid biosynthesis; L-leucine biosynthesis; L-leucine from 3-methyl-2-oxobutanoate: step 3/4.</text>
</comment>
<proteinExistence type="inferred from homology"/>
<feature type="site" description="Important for catalysis" evidence="14">
    <location>
        <position position="201"/>
    </location>
</feature>
<feature type="binding site" evidence="14">
    <location>
        <begin position="86"/>
        <end position="99"/>
    </location>
    <ligand>
        <name>NAD(+)</name>
        <dbReference type="ChEBI" id="CHEBI:57540"/>
    </ligand>
</feature>
<comment type="subunit">
    <text evidence="5 14 15">Homodimer.</text>
</comment>
<dbReference type="GO" id="GO:0005829">
    <property type="term" value="C:cytosol"/>
    <property type="evidence" value="ECO:0007669"/>
    <property type="project" value="TreeGrafter"/>
</dbReference>
<dbReference type="PANTHER" id="PTHR42979">
    <property type="entry name" value="3-ISOPROPYLMALATE DEHYDROGENASE"/>
    <property type="match status" value="1"/>
</dbReference>
<evidence type="ECO:0000256" key="14">
    <source>
        <dbReference type="HAMAP-Rule" id="MF_01033"/>
    </source>
</evidence>
<feature type="binding site" evidence="14">
    <location>
        <position position="233"/>
    </location>
    <ligand>
        <name>substrate</name>
    </ligand>
</feature>
<comment type="caution">
    <text evidence="17">The sequence shown here is derived from an EMBL/GenBank/DDBJ whole genome shotgun (WGS) entry which is preliminary data.</text>
</comment>
<evidence type="ECO:0000259" key="16">
    <source>
        <dbReference type="SMART" id="SM01329"/>
    </source>
</evidence>
<comment type="subcellular location">
    <subcellularLocation>
        <location evidence="14">Cytoplasm</location>
    </subcellularLocation>
</comment>
<evidence type="ECO:0000256" key="11">
    <source>
        <dbReference type="ARBA" id="ARBA00023027"/>
    </source>
</evidence>
<dbReference type="InterPro" id="IPR019818">
    <property type="entry name" value="IsoCit/isopropylmalate_DH_CS"/>
</dbReference>
<feature type="binding site" evidence="14">
    <location>
        <position position="233"/>
    </location>
    <ligand>
        <name>Mg(2+)</name>
        <dbReference type="ChEBI" id="CHEBI:18420"/>
    </ligand>
</feature>
<keyword evidence="6 14" id="KW-0432">Leucine biosynthesis</keyword>
<evidence type="ECO:0000256" key="12">
    <source>
        <dbReference type="ARBA" id="ARBA00023211"/>
    </source>
</evidence>
<feature type="binding site" evidence="14">
    <location>
        <position position="257"/>
    </location>
    <ligand>
        <name>Mg(2+)</name>
        <dbReference type="ChEBI" id="CHEBI:18420"/>
    </ligand>
</feature>
<evidence type="ECO:0000256" key="2">
    <source>
        <dbReference type="ARBA" id="ARBA00001936"/>
    </source>
</evidence>
<dbReference type="PROSITE" id="PS00470">
    <property type="entry name" value="IDH_IMDH"/>
    <property type="match status" value="1"/>
</dbReference>
<dbReference type="SUPFAM" id="SSF53659">
    <property type="entry name" value="Isocitrate/Isopropylmalate dehydrogenase-like"/>
    <property type="match status" value="1"/>
</dbReference>
<dbReference type="EMBL" id="LRQT01000048">
    <property type="protein sequence ID" value="KXA63839.1"/>
    <property type="molecule type" value="Genomic_DNA"/>
</dbReference>
<keyword evidence="7 14" id="KW-0028">Amino-acid biosynthesis</keyword>
<sequence length="365" mass="39715">MNVVYEEIRMSEKNIVLIPGDGIGTEIIAAAKAVCDVAFEKANVKVNWIDKKAGGASIDAYGVPLTEDTIEACKAADAVLLGAVGGPKWDNVDPAIRPEKAILGLRKELGLFCNLRPVKIYPSLQEYSPLKKELVQDVDFVIVRELTGGIYFGEREEAQGEGANEFAWDKETYSRYEVERIMDIAMETARKRNKKVVSVDKANVLASSRLWRKIAQEKAAANPDIATDYFYVDNTAMQLVVNPAQFDVIVTTNLFGDILSDEGAVISGSIGLLPSASMGTGTALYEPIHGSAPDIMGQNLANPLGTILSAAMMCRHSLDLPQVADAIEKAVEQVLLDGYRTGDIYREGLKRVGTTEMAQAVIERL</sequence>
<feature type="binding site" evidence="14">
    <location>
        <position position="144"/>
    </location>
    <ligand>
        <name>substrate</name>
    </ligand>
</feature>
<keyword evidence="10 14" id="KW-0560">Oxidoreductase</keyword>
<evidence type="ECO:0000256" key="3">
    <source>
        <dbReference type="ARBA" id="ARBA00004762"/>
    </source>
</evidence>
<organism evidence="17">
    <name type="scientific">Veillonella atypica</name>
    <dbReference type="NCBI Taxonomy" id="39777"/>
    <lineage>
        <taxon>Bacteria</taxon>
        <taxon>Bacillati</taxon>
        <taxon>Bacillota</taxon>
        <taxon>Negativicutes</taxon>
        <taxon>Veillonellales</taxon>
        <taxon>Veillonellaceae</taxon>
        <taxon>Veillonella</taxon>
    </lineage>
</organism>
<accession>A0A133S4A5</accession>
<evidence type="ECO:0000256" key="4">
    <source>
        <dbReference type="ARBA" id="ARBA00008319"/>
    </source>
</evidence>
<protein>
    <recommendedName>
        <fullName evidence="14">3-isopropylmalate dehydrogenase</fullName>
        <ecNumber evidence="14">1.1.1.85</ecNumber>
    </recommendedName>
    <alternativeName>
        <fullName evidence="14">3-IPM-DH</fullName>
    </alternativeName>
    <alternativeName>
        <fullName evidence="14">Beta-IPM dehydrogenase</fullName>
        <shortName evidence="14">IMDH</shortName>
    </alternativeName>
</protein>
<keyword evidence="13 14" id="KW-0100">Branched-chain amino acid biosynthesis</keyword>
<dbReference type="SMART" id="SM01329">
    <property type="entry name" value="Iso_dh"/>
    <property type="match status" value="1"/>
</dbReference>
<evidence type="ECO:0000313" key="17">
    <source>
        <dbReference type="EMBL" id="KXA63839.1"/>
    </source>
</evidence>
<dbReference type="AlphaFoldDB" id="A0A133S4A5"/>
<evidence type="ECO:0000256" key="10">
    <source>
        <dbReference type="ARBA" id="ARBA00023002"/>
    </source>
</evidence>
<evidence type="ECO:0000313" key="18">
    <source>
        <dbReference type="Proteomes" id="UP000070226"/>
    </source>
</evidence>
<evidence type="ECO:0000256" key="1">
    <source>
        <dbReference type="ARBA" id="ARBA00000624"/>
    </source>
</evidence>
<reference evidence="17 18" key="1">
    <citation type="submission" date="2016-01" db="EMBL/GenBank/DDBJ databases">
        <authorList>
            <person name="Oliw E.H."/>
        </authorList>
    </citation>
    <scope>NUCLEOTIDE SEQUENCE [LARGE SCALE GENOMIC DNA]</scope>
    <source>
        <strain evidence="17 18">CMW7756B</strain>
    </source>
</reference>
<evidence type="ECO:0000256" key="8">
    <source>
        <dbReference type="ARBA" id="ARBA00022723"/>
    </source>
</evidence>
<evidence type="ECO:0000256" key="7">
    <source>
        <dbReference type="ARBA" id="ARBA00022605"/>
    </source>
</evidence>
<dbReference type="UniPathway" id="UPA00048">
    <property type="reaction ID" value="UER00072"/>
</dbReference>
<dbReference type="EC" id="1.1.1.85" evidence="14"/>
<gene>
    <name evidence="14" type="primary">leuB</name>
    <name evidence="17" type="ORF">HMPREF3233_01225</name>
</gene>
<comment type="cofactor">
    <cofactor evidence="14 15">
        <name>Mg(2+)</name>
        <dbReference type="ChEBI" id="CHEBI:18420"/>
    </cofactor>
    <cofactor evidence="14 15">
        <name>Mn(2+)</name>
        <dbReference type="ChEBI" id="CHEBI:29035"/>
    </cofactor>
    <text evidence="14 15">Binds 1 Mg(2+) or Mn(2+) ion per subunit.</text>
</comment>
<feature type="binding site" evidence="14">
    <location>
        <position position="116"/>
    </location>
    <ligand>
        <name>substrate</name>
    </ligand>
</feature>
<dbReference type="PATRIC" id="fig|39777.7.peg.1191"/>
<dbReference type="Proteomes" id="UP000070226">
    <property type="component" value="Unassembled WGS sequence"/>
</dbReference>
<dbReference type="GO" id="GO:0051287">
    <property type="term" value="F:NAD binding"/>
    <property type="evidence" value="ECO:0007669"/>
    <property type="project" value="InterPro"/>
</dbReference>
<comment type="cofactor">
    <cofactor evidence="2">
        <name>Mn(2+)</name>
        <dbReference type="ChEBI" id="CHEBI:29035"/>
    </cofactor>
</comment>
<feature type="binding site" evidence="14">
    <location>
        <position position="261"/>
    </location>
    <ligand>
        <name>Mg(2+)</name>
        <dbReference type="ChEBI" id="CHEBI:18420"/>
    </ligand>
</feature>
<dbReference type="GO" id="GO:0003862">
    <property type="term" value="F:3-isopropylmalate dehydrogenase activity"/>
    <property type="evidence" value="ECO:0007669"/>
    <property type="project" value="UniProtKB-UniRule"/>
</dbReference>
<dbReference type="InterPro" id="IPR004429">
    <property type="entry name" value="Isopropylmalate_DH"/>
</dbReference>
<dbReference type="NCBIfam" id="TIGR00169">
    <property type="entry name" value="leuB"/>
    <property type="match status" value="1"/>
</dbReference>
<dbReference type="GO" id="GO:0000287">
    <property type="term" value="F:magnesium ion binding"/>
    <property type="evidence" value="ECO:0007669"/>
    <property type="project" value="InterPro"/>
</dbReference>
<feature type="binding site" evidence="14">
    <location>
        <position position="106"/>
    </location>
    <ligand>
        <name>substrate</name>
    </ligand>
</feature>
<keyword evidence="14" id="KW-0963">Cytoplasm</keyword>
<keyword evidence="8 14" id="KW-0479">Metal-binding</keyword>
<dbReference type="PANTHER" id="PTHR42979:SF1">
    <property type="entry name" value="3-ISOPROPYLMALATE DEHYDROGENASE"/>
    <property type="match status" value="1"/>
</dbReference>
<comment type="function">
    <text evidence="14 15">Catalyzes the oxidation of 3-carboxy-2-hydroxy-4-methylpentanoate (3-isopropylmalate) to 3-carboxy-4-methyl-2-oxopentanoate. The product decarboxylates to 4-methyl-2 oxopentanoate.</text>
</comment>
<evidence type="ECO:0000256" key="6">
    <source>
        <dbReference type="ARBA" id="ARBA00022430"/>
    </source>
</evidence>
<comment type="catalytic activity">
    <reaction evidence="1 14 15">
        <text>(2R,3S)-3-isopropylmalate + NAD(+) = 4-methyl-2-oxopentanoate + CO2 + NADH</text>
        <dbReference type="Rhea" id="RHEA:32271"/>
        <dbReference type="ChEBI" id="CHEBI:16526"/>
        <dbReference type="ChEBI" id="CHEBI:17865"/>
        <dbReference type="ChEBI" id="CHEBI:35121"/>
        <dbReference type="ChEBI" id="CHEBI:57540"/>
        <dbReference type="ChEBI" id="CHEBI:57945"/>
        <dbReference type="EC" id="1.1.1.85"/>
    </reaction>
</comment>
<keyword evidence="11 14" id="KW-0520">NAD</keyword>
<dbReference type="InterPro" id="IPR024084">
    <property type="entry name" value="IsoPropMal-DH-like_dom"/>
</dbReference>
<dbReference type="HAMAP" id="MF_01033">
    <property type="entry name" value="LeuB_type1"/>
    <property type="match status" value="1"/>
</dbReference>
<dbReference type="FunFam" id="3.40.718.10:FF:000006">
    <property type="entry name" value="3-isopropylmalate dehydrogenase"/>
    <property type="match status" value="1"/>
</dbReference>
<feature type="site" description="Important for catalysis" evidence="14">
    <location>
        <position position="151"/>
    </location>
</feature>
<name>A0A133S4A5_9FIRM</name>
<evidence type="ECO:0000256" key="5">
    <source>
        <dbReference type="ARBA" id="ARBA00011738"/>
    </source>
</evidence>
<evidence type="ECO:0000256" key="15">
    <source>
        <dbReference type="RuleBase" id="RU004445"/>
    </source>
</evidence>
<keyword evidence="12 14" id="KW-0464">Manganese</keyword>
<comment type="similarity">
    <text evidence="4 14">Belongs to the isocitrate and isopropylmalate dehydrogenases family. LeuB type 1 subfamily.</text>
</comment>
<dbReference type="STRING" id="39777.B7L28_00750"/>
<feature type="binding site" evidence="14">
    <location>
        <begin position="290"/>
        <end position="302"/>
    </location>
    <ligand>
        <name>NAD(+)</name>
        <dbReference type="ChEBI" id="CHEBI:57540"/>
    </ligand>
</feature>
<evidence type="ECO:0000256" key="13">
    <source>
        <dbReference type="ARBA" id="ARBA00023304"/>
    </source>
</evidence>
<keyword evidence="9 14" id="KW-0460">Magnesium</keyword>
<dbReference type="Gene3D" id="3.40.718.10">
    <property type="entry name" value="Isopropylmalate Dehydrogenase"/>
    <property type="match status" value="1"/>
</dbReference>
<dbReference type="Pfam" id="PF00180">
    <property type="entry name" value="Iso_dh"/>
    <property type="match status" value="1"/>
</dbReference>
<dbReference type="GO" id="GO:0009098">
    <property type="term" value="P:L-leucine biosynthetic process"/>
    <property type="evidence" value="ECO:0007669"/>
    <property type="project" value="UniProtKB-UniRule"/>
</dbReference>